<dbReference type="PROSITE" id="PS00059">
    <property type="entry name" value="ADH_ZINC"/>
    <property type="match status" value="1"/>
</dbReference>
<dbReference type="SMART" id="SM00829">
    <property type="entry name" value="PKS_ER"/>
    <property type="match status" value="1"/>
</dbReference>
<evidence type="ECO:0000256" key="1">
    <source>
        <dbReference type="ARBA" id="ARBA00022723"/>
    </source>
</evidence>
<evidence type="ECO:0000256" key="2">
    <source>
        <dbReference type="ARBA" id="ARBA00022833"/>
    </source>
</evidence>
<dbReference type="CDD" id="cd08235">
    <property type="entry name" value="iditol_2_DH_like"/>
    <property type="match status" value="1"/>
</dbReference>
<dbReference type="EMBL" id="CP101914">
    <property type="protein sequence ID" value="UUI02416.1"/>
    <property type="molecule type" value="Genomic_DNA"/>
</dbReference>
<reference evidence="6" key="1">
    <citation type="submission" date="2022-07" db="EMBL/GenBank/DDBJ databases">
        <title>FELIX.</title>
        <authorList>
            <person name="Wan K.H."/>
            <person name="Park S."/>
            <person name="Lawrence Q."/>
            <person name="Eichenberger J.P."/>
            <person name="Booth B.W."/>
            <person name="Piaggio A.J."/>
            <person name="Chandler J.C."/>
            <person name="Franklin A.B."/>
            <person name="Celniker S.E."/>
        </authorList>
    </citation>
    <scope>NUCLEOTIDE SEQUENCE</scope>
    <source>
        <strain evidence="6">QA-1986 374</strain>
    </source>
</reference>
<evidence type="ECO:0000313" key="7">
    <source>
        <dbReference type="Proteomes" id="UP001059773"/>
    </source>
</evidence>
<dbReference type="InterPro" id="IPR013149">
    <property type="entry name" value="ADH-like_C"/>
</dbReference>
<evidence type="ECO:0000259" key="5">
    <source>
        <dbReference type="SMART" id="SM00829"/>
    </source>
</evidence>
<name>A0ABY5JQM1_9BACI</name>
<protein>
    <submittedName>
        <fullName evidence="6">Zinc-dependent dehydrogenase</fullName>
    </submittedName>
</protein>
<dbReference type="InterPro" id="IPR050129">
    <property type="entry name" value="Zn_alcohol_dh"/>
</dbReference>
<organism evidence="6 7">
    <name type="scientific">Oceanobacillus jeddahense</name>
    <dbReference type="NCBI Taxonomy" id="1462527"/>
    <lineage>
        <taxon>Bacteria</taxon>
        <taxon>Bacillati</taxon>
        <taxon>Bacillota</taxon>
        <taxon>Bacilli</taxon>
        <taxon>Bacillales</taxon>
        <taxon>Bacillaceae</taxon>
        <taxon>Oceanobacillus</taxon>
    </lineage>
</organism>
<gene>
    <name evidence="6" type="ORF">NP439_20625</name>
</gene>
<feature type="domain" description="Enoyl reductase (ER)" evidence="5">
    <location>
        <begin position="8"/>
        <end position="343"/>
    </location>
</feature>
<comment type="cofactor">
    <cofactor evidence="4">
        <name>Zn(2+)</name>
        <dbReference type="ChEBI" id="CHEBI:29105"/>
    </cofactor>
</comment>
<dbReference type="InterPro" id="IPR002328">
    <property type="entry name" value="ADH_Zn_CS"/>
</dbReference>
<dbReference type="Pfam" id="PF08240">
    <property type="entry name" value="ADH_N"/>
    <property type="match status" value="1"/>
</dbReference>
<dbReference type="InterPro" id="IPR011032">
    <property type="entry name" value="GroES-like_sf"/>
</dbReference>
<dbReference type="Gene3D" id="3.40.50.720">
    <property type="entry name" value="NAD(P)-binding Rossmann-like Domain"/>
    <property type="match status" value="1"/>
</dbReference>
<dbReference type="InterPro" id="IPR013154">
    <property type="entry name" value="ADH-like_N"/>
</dbReference>
<evidence type="ECO:0000256" key="3">
    <source>
        <dbReference type="ARBA" id="ARBA00023002"/>
    </source>
</evidence>
<evidence type="ECO:0000313" key="6">
    <source>
        <dbReference type="EMBL" id="UUI02416.1"/>
    </source>
</evidence>
<dbReference type="InterPro" id="IPR020843">
    <property type="entry name" value="ER"/>
</dbReference>
<keyword evidence="3" id="KW-0560">Oxidoreductase</keyword>
<dbReference type="SUPFAM" id="SSF51735">
    <property type="entry name" value="NAD(P)-binding Rossmann-fold domains"/>
    <property type="match status" value="1"/>
</dbReference>
<dbReference type="Proteomes" id="UP001059773">
    <property type="component" value="Chromosome"/>
</dbReference>
<keyword evidence="7" id="KW-1185">Reference proteome</keyword>
<accession>A0ABY5JQM1</accession>
<proteinExistence type="inferred from homology"/>
<comment type="similarity">
    <text evidence="4">Belongs to the zinc-containing alcohol dehydrogenase family.</text>
</comment>
<dbReference type="InterPro" id="IPR036291">
    <property type="entry name" value="NAD(P)-bd_dom_sf"/>
</dbReference>
<dbReference type="Pfam" id="PF00107">
    <property type="entry name" value="ADH_zinc_N"/>
    <property type="match status" value="1"/>
</dbReference>
<dbReference type="SUPFAM" id="SSF50129">
    <property type="entry name" value="GroES-like"/>
    <property type="match status" value="1"/>
</dbReference>
<dbReference type="PANTHER" id="PTHR43401">
    <property type="entry name" value="L-THREONINE 3-DEHYDROGENASE"/>
    <property type="match status" value="1"/>
</dbReference>
<keyword evidence="1 4" id="KW-0479">Metal-binding</keyword>
<dbReference type="PANTHER" id="PTHR43401:SF2">
    <property type="entry name" value="L-THREONINE 3-DEHYDROGENASE"/>
    <property type="match status" value="1"/>
</dbReference>
<keyword evidence="2 4" id="KW-0862">Zinc</keyword>
<dbReference type="RefSeq" id="WP_256707648.1">
    <property type="nucleotide sequence ID" value="NZ_CP101914.1"/>
</dbReference>
<dbReference type="Gene3D" id="3.90.180.10">
    <property type="entry name" value="Medium-chain alcohol dehydrogenases, catalytic domain"/>
    <property type="match status" value="1"/>
</dbReference>
<sequence length="346" mass="37064">MKAAVFYGPNDLKLEEVKKPEITEKEILLKVNMSAVCGTDVRIYLGKKTKGVRTPSTIGHELVGTIVEVGRDVSGYETGNRVGVMPVIPCGNCHYCQNEMENVCANRKAIGYEFDGGFAEYVRIPSAAIQAGNVVKIPGHVSFQEAVITEPLACCLNGNKKANVKMNDTVVVIGGGPIGLMHVQLAKIAGAKQVILSELVEHRRDKAKVAGADIVVNPGEESIEEIVLDATNQLGADVVIMAIGIPQLVNQGATLLKKGGTLNLFAGFTKGVFSEIDPNVIHYNEINVNGTSSLTRSNYQESLSLIADGKINTEVITTPGYSLDEIQQAIEDVRDGVGMKTLIENT</sequence>
<evidence type="ECO:0000256" key="4">
    <source>
        <dbReference type="RuleBase" id="RU361277"/>
    </source>
</evidence>